<comment type="caution">
    <text evidence="2">The sequence shown here is derived from an EMBL/GenBank/DDBJ whole genome shotgun (WGS) entry which is preliminary data.</text>
</comment>
<keyword evidence="3" id="KW-1185">Reference proteome</keyword>
<keyword evidence="1" id="KW-1133">Transmembrane helix</keyword>
<feature type="transmembrane region" description="Helical" evidence="1">
    <location>
        <begin position="47"/>
        <end position="64"/>
    </location>
</feature>
<reference evidence="3" key="1">
    <citation type="submission" date="2016-02" db="EMBL/GenBank/DDBJ databases">
        <authorList>
            <person name="Schultz-Johansen M."/>
            <person name="Glaring M.A."/>
            <person name="Bech P.K."/>
            <person name="Stougaard P."/>
        </authorList>
    </citation>
    <scope>NUCLEOTIDE SEQUENCE [LARGE SCALE GENOMIC DNA]</scope>
    <source>
        <strain evidence="3">S66</strain>
    </source>
</reference>
<feature type="transmembrane region" description="Helical" evidence="1">
    <location>
        <begin position="157"/>
        <end position="180"/>
    </location>
</feature>
<feature type="transmembrane region" description="Helical" evidence="1">
    <location>
        <begin position="186"/>
        <end position="206"/>
    </location>
</feature>
<evidence type="ECO:0000256" key="1">
    <source>
        <dbReference type="SAM" id="Phobius"/>
    </source>
</evidence>
<evidence type="ECO:0000313" key="3">
    <source>
        <dbReference type="Proteomes" id="UP000070299"/>
    </source>
</evidence>
<name>A0A136A3N9_9ALTE</name>
<proteinExistence type="predicted"/>
<protein>
    <submittedName>
        <fullName evidence="2">Uncharacterized protein</fullName>
    </submittedName>
</protein>
<organism evidence="2 3">
    <name type="scientific">Paraglaciecola hydrolytica</name>
    <dbReference type="NCBI Taxonomy" id="1799789"/>
    <lineage>
        <taxon>Bacteria</taxon>
        <taxon>Pseudomonadati</taxon>
        <taxon>Pseudomonadota</taxon>
        <taxon>Gammaproteobacteria</taxon>
        <taxon>Alteromonadales</taxon>
        <taxon>Alteromonadaceae</taxon>
        <taxon>Paraglaciecola</taxon>
    </lineage>
</organism>
<dbReference type="RefSeq" id="WP_068373076.1">
    <property type="nucleotide sequence ID" value="NZ_LSNE01000003.1"/>
</dbReference>
<keyword evidence="1" id="KW-0812">Transmembrane</keyword>
<dbReference type="Proteomes" id="UP000070299">
    <property type="component" value="Unassembled WGS sequence"/>
</dbReference>
<feature type="transmembrane region" description="Helical" evidence="1">
    <location>
        <begin position="6"/>
        <end position="26"/>
    </location>
</feature>
<dbReference type="STRING" id="1799789.AX660_07330"/>
<dbReference type="AlphaFoldDB" id="A0A136A3N9"/>
<keyword evidence="1" id="KW-0472">Membrane</keyword>
<gene>
    <name evidence="2" type="ORF">AX660_07330</name>
</gene>
<accession>A0A136A3N9</accession>
<feature type="transmembrane region" description="Helical" evidence="1">
    <location>
        <begin position="124"/>
        <end position="145"/>
    </location>
</feature>
<dbReference type="OrthoDB" id="8701531at2"/>
<evidence type="ECO:0000313" key="2">
    <source>
        <dbReference type="EMBL" id="KXI29834.1"/>
    </source>
</evidence>
<dbReference type="EMBL" id="LSNE01000003">
    <property type="protein sequence ID" value="KXI29834.1"/>
    <property type="molecule type" value="Genomic_DNA"/>
</dbReference>
<feature type="transmembrane region" description="Helical" evidence="1">
    <location>
        <begin position="97"/>
        <end position="118"/>
    </location>
</feature>
<sequence>MWYHLFGWLSSVVFLFTWYGLLHQILQLSKVKKTTGKASQSLSINQFSSSFFAFYANFIFGLSLQEFNHYLVWTRSGALLLLLVILWRIWSDRHSTASYYAFFGAAIAIALGFVAMLFRPFPTLATFGTNGFMVVVALILVQGTVHQWLVIRREKTIGALSESMILSIIFKDITTLAFALTMPFAAAWPLIFMNGASLLSRGFLWLTMKNLARRT</sequence>
<feature type="transmembrane region" description="Helical" evidence="1">
    <location>
        <begin position="70"/>
        <end position="90"/>
    </location>
</feature>